<dbReference type="Gene3D" id="2.60.40.10">
    <property type="entry name" value="Immunoglobulins"/>
    <property type="match status" value="1"/>
</dbReference>
<dbReference type="Pfam" id="PF00041">
    <property type="entry name" value="fn3"/>
    <property type="match status" value="1"/>
</dbReference>
<evidence type="ECO:0000259" key="3">
    <source>
        <dbReference type="PROSITE" id="PS50853"/>
    </source>
</evidence>
<feature type="domain" description="Fibronectin type-III" evidence="3">
    <location>
        <begin position="353"/>
        <end position="436"/>
    </location>
</feature>
<protein>
    <submittedName>
        <fullName evidence="5">Uncharacterized protein</fullName>
    </submittedName>
</protein>
<dbReference type="InterPro" id="IPR036116">
    <property type="entry name" value="FN3_sf"/>
</dbReference>
<proteinExistence type="predicted"/>
<dbReference type="InterPro" id="IPR001119">
    <property type="entry name" value="SLH_dom"/>
</dbReference>
<dbReference type="EMBL" id="SMRT01000010">
    <property type="protein sequence ID" value="TDF95444.1"/>
    <property type="molecule type" value="Genomic_DNA"/>
</dbReference>
<gene>
    <name evidence="5" type="ORF">E1757_20255</name>
</gene>
<dbReference type="NCBIfam" id="TIGR02543">
    <property type="entry name" value="List_Bact_rpt"/>
    <property type="match status" value="7"/>
</dbReference>
<dbReference type="Pfam" id="PF07581">
    <property type="entry name" value="Glug"/>
    <property type="match status" value="2"/>
</dbReference>
<evidence type="ECO:0000256" key="2">
    <source>
        <dbReference type="SAM" id="MobiDB-lite"/>
    </source>
</evidence>
<evidence type="ECO:0000313" key="5">
    <source>
        <dbReference type="EMBL" id="TDF95444.1"/>
    </source>
</evidence>
<sequence>MKRSAGSIKMRRSERSLLWARLAAFSLGRIKRRLSRAGKGFLALLLVVIMLFPSLNTDHVAHAATPAWTTAGINAPSNVKALAEVGGKLYAATGTDIDSTWDNTVWEYQDGRWIRMSGSPSHVFSLANVGGKLYAGTRNGMDDVWVYSGGTWQHMEKSVQAATSFTYVHDAATGGNQLYAGSALGDGVMAYSPMGWYTLLNSPLRVYALADMNGVLYVGSINYQNEDVWYCNSYCYRMSGSPGSVFALLNVNGTLYAGSQKGSVNGDVWAYSGGTWTQLKGSPQKVRSLVYVNDTLYAGTLNGGSAVWSYSNGVWTQLDNSPSNVNALVAANGNLYAGSIDGEIKQMLLPPAVPSNLQASKTTHASTVLSWDAVSGATGYRIYQNGKETAVATGTNPTVRLSGLAPNTSYTFTVNAFIDASESAPSSAIQVKTASTPIYAVLYDGNGSKDGSVPSDNNVYEQGKTAAVLENTGNLARPGYTFAGWNMQADGKGTSYAAGESIPIGAADVTLYAMWTSNFAGGDGSADSPFEIRTADQLNRVRNALSASFKLAANIDLSGYLASGGAGYNDGAGWVPIGTASVPFTGTLDGNGKEITGLLINRPGANNQGLFGYTAASADLQNVGLTGANVSGNNGVGALVGSNNGSITSSRVSGTVSGSYSVGGLAGYNYGSISKAYSTNELTGNGQNVGGLVGENFSVIADSYSERAVTGSNDVGGLVGKNNGNIQHSHATGAVTSKQYGAGGLIGYNNGGSIADSYATGAVKSLGIGDNVGGLIGANDYNGSISRSFATGMVEGNNHAGGLVGSHYGSILESYALGEVHALDEVGGLAGRSNKTSSIELSFSTGAVTGRYYVGGLVGGNEGYVGDAYATGSVKGDQVVGGLVGVHKSERIVNTYATGSVVANVGVGGLVGVNNSNIIDSYYDKETTGQLDGGKGDGKASEEMWRESTYNGWNFDALWSIREGTNNGYPYLFEVLPLFKVVYDGNESISGSVPIDSNKYEPGATVTVLGNTGNLVNPGYTFAGWNTQADGKGTSYTAGAAFPMGVANVTLYAMWAGIPTYTVTYNGNGAASGSAPIDSHAYEQGVTVSVYGNTGNLAKPGHTFAGWNTQSDGKGTSYAAGAAFPMGMANVTLYAIWMSNPALTFTVTYDGNGAVTGNVPIDSNAYEQGVTVSVYGNTGNLLKPGYTFAGWNTRADGKGSSYAAGATFSMGIANVTLYAMWTSNPMLTYTVTYSGNGAASGSVPIDSHVYEQGVTVSVYGNIGNLMNPGYTFAGWNTRVDGKGSSYAAGATFPIGTANVTLYAMWTSNPALTYTVTYNGNDAATGNVPIDSHAYETGTTVTVLDNTGNLAKPGYTFAGWNTQSDGKGISYAAGTAFPMGAANVTLYAKWTSNPPLTYTVMYDGNGAESGSAPIDSHAYETGTTVTVLDNTGNLMKPGYTFAGWNTQSDGNGTSYASGAAFPMGVANVTLYAMWTSNPPLTYTVTYDGNGAESGSVPIDSHAYETGTTVTVLDNTGNLMKPGYTFTGWNTQSDGNGTSYATGAAFPMDAANVTLYAKWTVNNTGGSSRGRSSGGSSSTPSSDTVISTNGSITLPLGKKGELSLGDEVKIVISDDAFDKELQITINRVTDVQNLFTGKDGLASPIFEILKNVPENFSEPITLTFTFNPNSLKDHQKPSVFYYDESKKVWVDIGGEVNGNAITVTVDHFTKFAVFAIGQETDAKQPVNFSDIAGHWAEAIIRQSVGMGFVSGYPDGTFNPDGPITRAEFTVMLTGALKLEGSSEELAFTDNGQIGSWAKQSVARAVWAGIVSGYEDGSFRPTARITRAEMAVMIARALKFSLDENATTSFADDREIPKWAKATVEMIRKQGIVSGRDGNSFVPNDTATRAEAIVMALRMLKVRDTQ</sequence>
<evidence type="ECO:0000256" key="1">
    <source>
        <dbReference type="ARBA" id="ARBA00004196"/>
    </source>
</evidence>
<feature type="region of interest" description="Disordered" evidence="2">
    <location>
        <begin position="1563"/>
        <end position="1588"/>
    </location>
</feature>
<dbReference type="InterPro" id="IPR042229">
    <property type="entry name" value="Listeria/Bacterioides_rpt_sf"/>
</dbReference>
<reference evidence="5 6" key="1">
    <citation type="submission" date="2019-03" db="EMBL/GenBank/DDBJ databases">
        <title>This is whole genome sequence of Paenibacillus sp MS74 strain.</title>
        <authorList>
            <person name="Trinh H.N."/>
        </authorList>
    </citation>
    <scope>NUCLEOTIDE SEQUENCE [LARGE SCALE GENOMIC DNA]</scope>
    <source>
        <strain evidence="5 6">MS74</strain>
    </source>
</reference>
<dbReference type="SMART" id="SM00060">
    <property type="entry name" value="FN3"/>
    <property type="match status" value="1"/>
</dbReference>
<dbReference type="Gene3D" id="2.160.20.110">
    <property type="match status" value="2"/>
</dbReference>
<dbReference type="CDD" id="cd00063">
    <property type="entry name" value="FN3"/>
    <property type="match status" value="1"/>
</dbReference>
<evidence type="ECO:0000259" key="4">
    <source>
        <dbReference type="PROSITE" id="PS51272"/>
    </source>
</evidence>
<dbReference type="PROSITE" id="PS51272">
    <property type="entry name" value="SLH"/>
    <property type="match status" value="3"/>
</dbReference>
<dbReference type="InterPro" id="IPR011493">
    <property type="entry name" value="GLUG"/>
</dbReference>
<feature type="domain" description="SLH" evidence="4">
    <location>
        <begin position="1847"/>
        <end position="1903"/>
    </location>
</feature>
<comment type="caution">
    <text evidence="5">The sequence shown here is derived from an EMBL/GenBank/DDBJ whole genome shotgun (WGS) entry which is preliminary data.</text>
</comment>
<dbReference type="RefSeq" id="WP_133231465.1">
    <property type="nucleotide sequence ID" value="NZ_SMRT01000010.1"/>
</dbReference>
<dbReference type="SUPFAM" id="SSF49265">
    <property type="entry name" value="Fibronectin type III"/>
    <property type="match status" value="1"/>
</dbReference>
<evidence type="ECO:0000313" key="6">
    <source>
        <dbReference type="Proteomes" id="UP000295636"/>
    </source>
</evidence>
<keyword evidence="6" id="KW-1185">Reference proteome</keyword>
<comment type="subcellular location">
    <subcellularLocation>
        <location evidence="1">Cell envelope</location>
    </subcellularLocation>
</comment>
<dbReference type="PROSITE" id="PS50853">
    <property type="entry name" value="FN3"/>
    <property type="match status" value="1"/>
</dbReference>
<dbReference type="Gene3D" id="2.60.40.4270">
    <property type="entry name" value="Listeria-Bacteroides repeat domain"/>
    <property type="match status" value="8"/>
</dbReference>
<dbReference type="InterPro" id="IPR003961">
    <property type="entry name" value="FN3_dom"/>
</dbReference>
<dbReference type="PANTHER" id="PTHR43308:SF5">
    <property type="entry name" value="S-LAYER PROTEIN _ PEPTIDOGLYCAN ENDO-BETA-N-ACETYLGLUCOSAMINIDASE"/>
    <property type="match status" value="1"/>
</dbReference>
<dbReference type="InterPro" id="IPR011043">
    <property type="entry name" value="Gal_Oxase/kelch_b-propeller"/>
</dbReference>
<dbReference type="Pfam" id="PF00395">
    <property type="entry name" value="SLH"/>
    <property type="match status" value="3"/>
</dbReference>
<organism evidence="5 6">
    <name type="scientific">Paenibacillus piri</name>
    <dbReference type="NCBI Taxonomy" id="2547395"/>
    <lineage>
        <taxon>Bacteria</taxon>
        <taxon>Bacillati</taxon>
        <taxon>Bacillota</taxon>
        <taxon>Bacilli</taxon>
        <taxon>Bacillales</taxon>
        <taxon>Paenibacillaceae</taxon>
        <taxon>Paenibacillus</taxon>
    </lineage>
</organism>
<feature type="compositionally biased region" description="Low complexity" evidence="2">
    <location>
        <begin position="1563"/>
        <end position="1580"/>
    </location>
</feature>
<name>A0A4V6PIG2_9BACL</name>
<dbReference type="Proteomes" id="UP000295636">
    <property type="component" value="Unassembled WGS sequence"/>
</dbReference>
<dbReference type="Pfam" id="PF09479">
    <property type="entry name" value="Flg_new"/>
    <property type="match status" value="8"/>
</dbReference>
<feature type="domain" description="SLH" evidence="4">
    <location>
        <begin position="1721"/>
        <end position="1781"/>
    </location>
</feature>
<feature type="domain" description="SLH" evidence="4">
    <location>
        <begin position="1782"/>
        <end position="1845"/>
    </location>
</feature>
<dbReference type="InterPro" id="IPR013378">
    <property type="entry name" value="InlB-like_B-rpt"/>
</dbReference>
<dbReference type="GO" id="GO:0030313">
    <property type="term" value="C:cell envelope"/>
    <property type="evidence" value="ECO:0007669"/>
    <property type="project" value="UniProtKB-SubCell"/>
</dbReference>
<dbReference type="InterPro" id="IPR013783">
    <property type="entry name" value="Ig-like_fold"/>
</dbReference>
<accession>A0A4V6PIG2</accession>
<dbReference type="PANTHER" id="PTHR43308">
    <property type="entry name" value="OUTER MEMBRANE PROTEIN ALPHA-RELATED"/>
    <property type="match status" value="1"/>
</dbReference>
<dbReference type="OrthoDB" id="9802993at2"/>
<dbReference type="InterPro" id="IPR051465">
    <property type="entry name" value="Cell_Envelope_Struct_Comp"/>
</dbReference>
<dbReference type="SUPFAM" id="SSF50965">
    <property type="entry name" value="Galactose oxidase, central domain"/>
    <property type="match status" value="1"/>
</dbReference>